<keyword evidence="3 6" id="KW-0547">Nucleotide-binding</keyword>
<dbReference type="InterPro" id="IPR003850">
    <property type="entry name" value="PurS"/>
</dbReference>
<evidence type="ECO:0000256" key="1">
    <source>
        <dbReference type="ARBA" id="ARBA00022490"/>
    </source>
</evidence>
<comment type="catalytic activity">
    <reaction evidence="6">
        <text>N(2)-formyl-N(1)-(5-phospho-beta-D-ribosyl)glycinamide + L-glutamine + ATP + H2O = 2-formamido-N(1)-(5-O-phospho-beta-D-ribosyl)acetamidine + L-glutamate + ADP + phosphate + H(+)</text>
        <dbReference type="Rhea" id="RHEA:17129"/>
        <dbReference type="ChEBI" id="CHEBI:15377"/>
        <dbReference type="ChEBI" id="CHEBI:15378"/>
        <dbReference type="ChEBI" id="CHEBI:29985"/>
        <dbReference type="ChEBI" id="CHEBI:30616"/>
        <dbReference type="ChEBI" id="CHEBI:43474"/>
        <dbReference type="ChEBI" id="CHEBI:58359"/>
        <dbReference type="ChEBI" id="CHEBI:147286"/>
        <dbReference type="ChEBI" id="CHEBI:147287"/>
        <dbReference type="ChEBI" id="CHEBI:456216"/>
        <dbReference type="EC" id="6.3.5.3"/>
    </reaction>
</comment>
<evidence type="ECO:0000256" key="3">
    <source>
        <dbReference type="ARBA" id="ARBA00022741"/>
    </source>
</evidence>
<proteinExistence type="inferred from homology"/>
<dbReference type="Pfam" id="PF02700">
    <property type="entry name" value="PurS"/>
    <property type="match status" value="1"/>
</dbReference>
<dbReference type="EC" id="6.3.5.3" evidence="6"/>
<keyword evidence="1 6" id="KW-0963">Cytoplasm</keyword>
<dbReference type="PANTHER" id="PTHR34696:SF1">
    <property type="entry name" value="PHOSPHORIBOSYLFORMYLGLYCINAMIDINE SYNTHASE SUBUNIT PURS"/>
    <property type="match status" value="1"/>
</dbReference>
<comment type="pathway">
    <text evidence="6">Purine metabolism; IMP biosynthesis via de novo pathway; 5-amino-1-(5-phospho-D-ribosyl)imidazole from N(2)-formyl-N(1)-(5-phospho-D-ribosyl)glycinamide: step 1/2.</text>
</comment>
<organism evidence="7">
    <name type="scientific">uncultured Leptolyngbya sp</name>
    <dbReference type="NCBI Taxonomy" id="332963"/>
    <lineage>
        <taxon>Bacteria</taxon>
        <taxon>Bacillati</taxon>
        <taxon>Cyanobacteriota</taxon>
        <taxon>Cyanophyceae</taxon>
        <taxon>Leptolyngbyales</taxon>
        <taxon>Leptolyngbyaceae</taxon>
        <taxon>Leptolyngbya group</taxon>
        <taxon>Leptolyngbya</taxon>
        <taxon>environmental samples</taxon>
    </lineage>
</organism>
<dbReference type="SUPFAM" id="SSF82697">
    <property type="entry name" value="PurS-like"/>
    <property type="match status" value="1"/>
</dbReference>
<keyword evidence="5 6" id="KW-0067">ATP-binding</keyword>
<comment type="subunit">
    <text evidence="6">Part of the FGAM synthase complex composed of 1 PurL, 1 PurQ and 2 PurS subunits.</text>
</comment>
<dbReference type="UniPathway" id="UPA00074">
    <property type="reaction ID" value="UER00128"/>
</dbReference>
<sequence length="93" mass="10396">MTQTYQAQIYVTLRSSVLDPAGTAVQSGLKHLGYENVAQIRIGKYIELTLDAANEEVAREQIDRICDQLLANPVIENYRFDLQATPKPMNISA</sequence>
<name>A0A6J4MRE9_9CYAN</name>
<gene>
    <name evidence="6" type="primary">purS</name>
    <name evidence="7" type="ORF">AVDCRST_MAG94-3780</name>
</gene>
<comment type="similarity">
    <text evidence="6">Belongs to the PurS family.</text>
</comment>
<evidence type="ECO:0000256" key="6">
    <source>
        <dbReference type="HAMAP-Rule" id="MF_01926"/>
    </source>
</evidence>
<dbReference type="PANTHER" id="PTHR34696">
    <property type="entry name" value="PHOSPHORIBOSYLFORMYLGLYCINAMIDINE SYNTHASE SUBUNIT PURS"/>
    <property type="match status" value="1"/>
</dbReference>
<evidence type="ECO:0000256" key="5">
    <source>
        <dbReference type="ARBA" id="ARBA00022840"/>
    </source>
</evidence>
<dbReference type="InterPro" id="IPR036604">
    <property type="entry name" value="PurS-like_sf"/>
</dbReference>
<dbReference type="GO" id="GO:0004642">
    <property type="term" value="F:phosphoribosylformylglycinamidine synthase activity"/>
    <property type="evidence" value="ECO:0007669"/>
    <property type="project" value="UniProtKB-UniRule"/>
</dbReference>
<accession>A0A6J4MRE9</accession>
<dbReference type="NCBIfam" id="NF004630">
    <property type="entry name" value="PRK05974.1"/>
    <property type="match status" value="1"/>
</dbReference>
<dbReference type="AlphaFoldDB" id="A0A6J4MRE9"/>
<evidence type="ECO:0000256" key="4">
    <source>
        <dbReference type="ARBA" id="ARBA00022755"/>
    </source>
</evidence>
<evidence type="ECO:0000256" key="2">
    <source>
        <dbReference type="ARBA" id="ARBA00022598"/>
    </source>
</evidence>
<dbReference type="Gene3D" id="3.30.1280.10">
    <property type="entry name" value="Phosphoribosylformylglycinamidine synthase subunit PurS"/>
    <property type="match status" value="1"/>
</dbReference>
<protein>
    <recommendedName>
        <fullName evidence="6">Phosphoribosylformylglycinamidine synthase subunit PurS</fullName>
        <shortName evidence="6">FGAM synthase</shortName>
        <ecNumber evidence="6">6.3.5.3</ecNumber>
    </recommendedName>
    <alternativeName>
        <fullName evidence="6">Formylglycinamide ribonucleotide amidotransferase subunit III</fullName>
        <shortName evidence="6">FGAR amidotransferase III</shortName>
        <shortName evidence="6">FGAR-AT III</shortName>
    </alternativeName>
    <alternativeName>
        <fullName evidence="6">Phosphoribosylformylglycinamidine synthase subunit III</fullName>
    </alternativeName>
</protein>
<dbReference type="GO" id="GO:0006189">
    <property type="term" value="P:'de novo' IMP biosynthetic process"/>
    <property type="evidence" value="ECO:0007669"/>
    <property type="project" value="UniProtKB-UniRule"/>
</dbReference>
<comment type="subcellular location">
    <subcellularLocation>
        <location evidence="6">Cytoplasm</location>
    </subcellularLocation>
</comment>
<reference evidence="7" key="1">
    <citation type="submission" date="2020-02" db="EMBL/GenBank/DDBJ databases">
        <authorList>
            <person name="Meier V. D."/>
        </authorList>
    </citation>
    <scope>NUCLEOTIDE SEQUENCE</scope>
    <source>
        <strain evidence="7">AVDCRST_MAG94</strain>
    </source>
</reference>
<keyword evidence="4 6" id="KW-0658">Purine biosynthesis</keyword>
<evidence type="ECO:0000313" key="7">
    <source>
        <dbReference type="EMBL" id="CAA9366704.1"/>
    </source>
</evidence>
<dbReference type="HAMAP" id="MF_01926">
    <property type="entry name" value="PurS"/>
    <property type="match status" value="1"/>
</dbReference>
<keyword evidence="2 6" id="KW-0436">Ligase</keyword>
<comment type="function">
    <text evidence="6">Part of the phosphoribosylformylglycinamidine synthase complex involved in the purines biosynthetic pathway. Catalyzes the ATP-dependent conversion of formylglycinamide ribonucleotide (FGAR) and glutamine to yield formylglycinamidine ribonucleotide (FGAM) and glutamate. The FGAM synthase complex is composed of three subunits. PurQ produces an ammonia molecule by converting glutamine to glutamate. PurL transfers the ammonia molecule to FGAR to form FGAM in an ATP-dependent manner. PurS interacts with PurQ and PurL and is thought to assist in the transfer of the ammonia molecule from PurQ to PurL.</text>
</comment>
<dbReference type="EMBL" id="CADCTY010001309">
    <property type="protein sequence ID" value="CAA9366704.1"/>
    <property type="molecule type" value="Genomic_DNA"/>
</dbReference>
<dbReference type="NCBIfam" id="TIGR00302">
    <property type="entry name" value="phosphoribosylformylglycinamidine synthase subunit PurS"/>
    <property type="match status" value="1"/>
</dbReference>
<dbReference type="GO" id="GO:0005737">
    <property type="term" value="C:cytoplasm"/>
    <property type="evidence" value="ECO:0007669"/>
    <property type="project" value="UniProtKB-SubCell"/>
</dbReference>
<dbReference type="GO" id="GO:0005524">
    <property type="term" value="F:ATP binding"/>
    <property type="evidence" value="ECO:0007669"/>
    <property type="project" value="UniProtKB-UniRule"/>
</dbReference>